<dbReference type="Gene3D" id="2.40.70.10">
    <property type="entry name" value="Acid Proteases"/>
    <property type="match status" value="2"/>
</dbReference>
<keyword evidence="2" id="KW-0064">Aspartyl protease</keyword>
<dbReference type="GO" id="GO:0006508">
    <property type="term" value="P:proteolysis"/>
    <property type="evidence" value="ECO:0007669"/>
    <property type="project" value="InterPro"/>
</dbReference>
<dbReference type="InterPro" id="IPR034164">
    <property type="entry name" value="Pepsin-like_dom"/>
</dbReference>
<reference evidence="4" key="2">
    <citation type="submission" date="2021-10" db="EMBL/GenBank/DDBJ databases">
        <title>Phylogenomics reveals ancestral predisposition of the termite-cultivated fungus Termitomyces towards a domesticated lifestyle.</title>
        <authorList>
            <person name="Auxier B."/>
            <person name="Grum-Grzhimaylo A."/>
            <person name="Cardenas M.E."/>
            <person name="Lodge J.D."/>
            <person name="Laessoe T."/>
            <person name="Pedersen O."/>
            <person name="Smith M.E."/>
            <person name="Kuyper T.W."/>
            <person name="Franco-Molano E.A."/>
            <person name="Baroni T.J."/>
            <person name="Aanen D.K."/>
        </authorList>
    </citation>
    <scope>NUCLEOTIDE SEQUENCE</scope>
    <source>
        <strain evidence="4">AP01</strain>
        <tissue evidence="4">Mycelium</tissue>
    </source>
</reference>
<dbReference type="InterPro" id="IPR001969">
    <property type="entry name" value="Aspartic_peptidase_AS"/>
</dbReference>
<dbReference type="AlphaFoldDB" id="A0A9P7GG94"/>
<dbReference type="InterPro" id="IPR033121">
    <property type="entry name" value="PEPTIDASE_A1"/>
</dbReference>
<dbReference type="PROSITE" id="PS00141">
    <property type="entry name" value="ASP_PROTEASE"/>
    <property type="match status" value="1"/>
</dbReference>
<evidence type="ECO:0000259" key="3">
    <source>
        <dbReference type="PROSITE" id="PS51767"/>
    </source>
</evidence>
<keyword evidence="5" id="KW-1185">Reference proteome</keyword>
<comment type="caution">
    <text evidence="4">The sequence shown here is derived from an EMBL/GenBank/DDBJ whole genome shotgun (WGS) entry which is preliminary data.</text>
</comment>
<keyword evidence="2" id="KW-0378">Hydrolase</keyword>
<proteinExistence type="inferred from homology"/>
<organism evidence="4 5">
    <name type="scientific">Asterophora parasitica</name>
    <dbReference type="NCBI Taxonomy" id="117018"/>
    <lineage>
        <taxon>Eukaryota</taxon>
        <taxon>Fungi</taxon>
        <taxon>Dikarya</taxon>
        <taxon>Basidiomycota</taxon>
        <taxon>Agaricomycotina</taxon>
        <taxon>Agaricomycetes</taxon>
        <taxon>Agaricomycetidae</taxon>
        <taxon>Agaricales</taxon>
        <taxon>Tricholomatineae</taxon>
        <taxon>Lyophyllaceae</taxon>
        <taxon>Asterophora</taxon>
    </lineage>
</organism>
<dbReference type="OrthoDB" id="15189at2759"/>
<accession>A0A9P7GG94</accession>
<dbReference type="InterPro" id="IPR021109">
    <property type="entry name" value="Peptidase_aspartic_dom_sf"/>
</dbReference>
<dbReference type="InterPro" id="IPR001461">
    <property type="entry name" value="Aspartic_peptidase_A1"/>
</dbReference>
<evidence type="ECO:0000256" key="1">
    <source>
        <dbReference type="ARBA" id="ARBA00007447"/>
    </source>
</evidence>
<dbReference type="Proteomes" id="UP000775547">
    <property type="component" value="Unassembled WGS sequence"/>
</dbReference>
<name>A0A9P7GG94_9AGAR</name>
<dbReference type="PANTHER" id="PTHR47966:SF51">
    <property type="entry name" value="BETA-SITE APP-CLEAVING ENZYME, ISOFORM A-RELATED"/>
    <property type="match status" value="1"/>
</dbReference>
<keyword evidence="2" id="KW-0645">Protease</keyword>
<feature type="domain" description="Peptidase A1" evidence="3">
    <location>
        <begin position="44"/>
        <end position="284"/>
    </location>
</feature>
<dbReference type="SUPFAM" id="SSF50630">
    <property type="entry name" value="Acid proteases"/>
    <property type="match status" value="1"/>
</dbReference>
<evidence type="ECO:0000256" key="2">
    <source>
        <dbReference type="ARBA" id="ARBA00022750"/>
    </source>
</evidence>
<gene>
    <name evidence="4" type="ORF">DXG03_003487</name>
</gene>
<comment type="similarity">
    <text evidence="1">Belongs to the peptidase A1 family.</text>
</comment>
<dbReference type="PANTHER" id="PTHR47966">
    <property type="entry name" value="BETA-SITE APP-CLEAVING ENZYME, ISOFORM A-RELATED"/>
    <property type="match status" value="1"/>
</dbReference>
<reference evidence="4" key="1">
    <citation type="submission" date="2020-07" db="EMBL/GenBank/DDBJ databases">
        <authorList>
            <person name="Nieuwenhuis M."/>
            <person name="Van De Peppel L.J.J."/>
        </authorList>
    </citation>
    <scope>NUCLEOTIDE SEQUENCE</scope>
    <source>
        <strain evidence="4">AP01</strain>
        <tissue evidence="4">Mycelium</tissue>
    </source>
</reference>
<protein>
    <recommendedName>
        <fullName evidence="3">Peptidase A1 domain-containing protein</fullName>
    </recommendedName>
</protein>
<dbReference type="GO" id="GO:0004190">
    <property type="term" value="F:aspartic-type endopeptidase activity"/>
    <property type="evidence" value="ECO:0007669"/>
    <property type="project" value="UniProtKB-KW"/>
</dbReference>
<evidence type="ECO:0000313" key="4">
    <source>
        <dbReference type="EMBL" id="KAG5646437.1"/>
    </source>
</evidence>
<evidence type="ECO:0000313" key="5">
    <source>
        <dbReference type="Proteomes" id="UP000775547"/>
    </source>
</evidence>
<dbReference type="CDD" id="cd05471">
    <property type="entry name" value="pepsin_like"/>
    <property type="match status" value="1"/>
</dbReference>
<dbReference type="Pfam" id="PF00026">
    <property type="entry name" value="Asp"/>
    <property type="match status" value="1"/>
</dbReference>
<dbReference type="EMBL" id="JABCKV010000021">
    <property type="protein sequence ID" value="KAG5646437.1"/>
    <property type="molecule type" value="Genomic_DNA"/>
</dbReference>
<sequence>MRRSFRAYEINTGFPHPSDNTRHHKKYRRDTGSEELIDDDGALWHGAISVGTPPVSFTGSSAGHNLVGMSSSDLFLPGTLCKVNCDGHVLYDTNASSTAISLNDTFRLSFGDGSSVYGDQFTDTAVNQTVGAATNYSTGFSIDQFPPDGLLGMAFPEISVFGAEPFFHTLVAQNTTTAPQFSFKLAQNGSELFIGGVNTDLFIGPLTETPVVDTGFWQVALDAVNVNGRATSRNLSAIIDTGTTLVLGDFASVVKVYDNIPGAKNATNTIGEGFFTCARSTFSS</sequence>
<dbReference type="PROSITE" id="PS51767">
    <property type="entry name" value="PEPTIDASE_A1"/>
    <property type="match status" value="1"/>
</dbReference>